<evidence type="ECO:0000256" key="1">
    <source>
        <dbReference type="ARBA" id="ARBA00022679"/>
    </source>
</evidence>
<dbReference type="PANTHER" id="PTHR43800">
    <property type="entry name" value="PEPTIDYL-LYSINE N-ACETYLTRANSFERASE YJAB"/>
    <property type="match status" value="1"/>
</dbReference>
<keyword evidence="1" id="KW-0808">Transferase</keyword>
<accession>A0ABV0EZG8</accession>
<name>A0ABV0EZG8_9ENTE</name>
<dbReference type="EMBL" id="JAFREL020000008">
    <property type="protein sequence ID" value="MEO1773270.1"/>
    <property type="molecule type" value="Genomic_DNA"/>
</dbReference>
<proteinExistence type="predicted"/>
<organism evidence="4 5">
    <name type="scientific">Candidatus Enterococcus ferrettii</name>
    <dbReference type="NCBI Taxonomy" id="2815324"/>
    <lineage>
        <taxon>Bacteria</taxon>
        <taxon>Bacillati</taxon>
        <taxon>Bacillota</taxon>
        <taxon>Bacilli</taxon>
        <taxon>Lactobacillales</taxon>
        <taxon>Enterococcaceae</taxon>
        <taxon>Enterococcus</taxon>
    </lineage>
</organism>
<protein>
    <recommendedName>
        <fullName evidence="3">N-acetyltransferase domain-containing protein</fullName>
    </recommendedName>
</protein>
<dbReference type="CDD" id="cd04301">
    <property type="entry name" value="NAT_SF"/>
    <property type="match status" value="1"/>
</dbReference>
<evidence type="ECO:0000256" key="2">
    <source>
        <dbReference type="ARBA" id="ARBA00023315"/>
    </source>
</evidence>
<reference evidence="4 5" key="2">
    <citation type="submission" date="2024-02" db="EMBL/GenBank/DDBJ databases">
        <title>The Genome Sequence of Enterococcus sp. DIV0159.</title>
        <authorList>
            <person name="Earl A."/>
            <person name="Manson A."/>
            <person name="Gilmore M."/>
            <person name="Sanders J."/>
            <person name="Shea T."/>
            <person name="Howe W."/>
            <person name="Livny J."/>
            <person name="Cuomo C."/>
            <person name="Neafsey D."/>
            <person name="Birren B."/>
        </authorList>
    </citation>
    <scope>NUCLEOTIDE SEQUENCE [LARGE SCALE GENOMIC DNA]</scope>
    <source>
        <strain evidence="4 5">665A</strain>
    </source>
</reference>
<feature type="domain" description="N-acetyltransferase" evidence="3">
    <location>
        <begin position="1"/>
        <end position="151"/>
    </location>
</feature>
<gene>
    <name evidence="4" type="ORF">JZO67_005254</name>
</gene>
<dbReference type="PROSITE" id="PS51186">
    <property type="entry name" value="GNAT"/>
    <property type="match status" value="1"/>
</dbReference>
<comment type="caution">
    <text evidence="4">The sequence shown here is derived from an EMBL/GenBank/DDBJ whole genome shotgun (WGS) entry which is preliminary data.</text>
</comment>
<evidence type="ECO:0000259" key="3">
    <source>
        <dbReference type="PROSITE" id="PS51186"/>
    </source>
</evidence>
<dbReference type="Gene3D" id="3.40.630.30">
    <property type="match status" value="1"/>
</dbReference>
<dbReference type="Proteomes" id="UP000664357">
    <property type="component" value="Unassembled WGS sequence"/>
</dbReference>
<dbReference type="PANTHER" id="PTHR43800:SF1">
    <property type="entry name" value="PEPTIDYL-LYSINE N-ACETYLTRANSFERASE YJAB"/>
    <property type="match status" value="1"/>
</dbReference>
<dbReference type="InterPro" id="IPR016181">
    <property type="entry name" value="Acyl_CoA_acyltransferase"/>
</dbReference>
<sequence>MHIRAATTKDIPLLCDLYTKFYCYNASLQPKYCIAVIETGEYIKWIMEQPDHTLFLAEYENSIGGFIHLAIAETPNYPSVAAHTFGQIVDLFVLEKYRGKGIGKQLVSAAKRWQTSKSLAYLELEVLANNPQAIKFYQKMGLTASRLTLNS</sequence>
<reference evidence="4 5" key="1">
    <citation type="submission" date="2021-03" db="EMBL/GenBank/DDBJ databases">
        <authorList>
            <person name="Gilmore M.S."/>
            <person name="Schwartzman J."/>
            <person name="Van Tyne D."/>
            <person name="Martin M."/>
            <person name="Earl A.M."/>
            <person name="Manson A.L."/>
            <person name="Straub T."/>
            <person name="Salamzade R."/>
            <person name="Saavedra J."/>
            <person name="Lebreton F."/>
            <person name="Prichula J."/>
            <person name="Schaufler K."/>
            <person name="Gaca A."/>
            <person name="Sgardioli B."/>
            <person name="Wagenaar J."/>
            <person name="Strong T."/>
        </authorList>
    </citation>
    <scope>NUCLEOTIDE SEQUENCE [LARGE SCALE GENOMIC DNA]</scope>
    <source>
        <strain evidence="4 5">665A</strain>
    </source>
</reference>
<dbReference type="Pfam" id="PF00583">
    <property type="entry name" value="Acetyltransf_1"/>
    <property type="match status" value="1"/>
</dbReference>
<dbReference type="InterPro" id="IPR000182">
    <property type="entry name" value="GNAT_dom"/>
</dbReference>
<evidence type="ECO:0000313" key="4">
    <source>
        <dbReference type="EMBL" id="MEO1773270.1"/>
    </source>
</evidence>
<dbReference type="SUPFAM" id="SSF55729">
    <property type="entry name" value="Acyl-CoA N-acyltransferases (Nat)"/>
    <property type="match status" value="1"/>
</dbReference>
<dbReference type="RefSeq" id="WP_207705360.1">
    <property type="nucleotide sequence ID" value="NZ_JAFREL020000008.1"/>
</dbReference>
<keyword evidence="2" id="KW-0012">Acyltransferase</keyword>
<keyword evidence="5" id="KW-1185">Reference proteome</keyword>
<evidence type="ECO:0000313" key="5">
    <source>
        <dbReference type="Proteomes" id="UP000664357"/>
    </source>
</evidence>